<dbReference type="GO" id="GO:0046872">
    <property type="term" value="F:metal ion binding"/>
    <property type="evidence" value="ECO:0007669"/>
    <property type="project" value="UniProtKB-KW"/>
</dbReference>
<protein>
    <submittedName>
        <fullName evidence="8">8-oxo-dGTP pyrophosphatase MutT (NUDIX family)</fullName>
    </submittedName>
</protein>
<evidence type="ECO:0000256" key="2">
    <source>
        <dbReference type="ARBA" id="ARBA00001946"/>
    </source>
</evidence>
<feature type="domain" description="Nudix hydrolase" evidence="7">
    <location>
        <begin position="21"/>
        <end position="162"/>
    </location>
</feature>
<dbReference type="Proteomes" id="UP000295565">
    <property type="component" value="Unassembled WGS sequence"/>
</dbReference>
<comment type="caution">
    <text evidence="8">The sequence shown here is derived from an EMBL/GenBank/DDBJ whole genome shotgun (WGS) entry which is preliminary data.</text>
</comment>
<dbReference type="InterPro" id="IPR015797">
    <property type="entry name" value="NUDIX_hydrolase-like_dom_sf"/>
</dbReference>
<dbReference type="RefSeq" id="WP_131914167.1">
    <property type="nucleotide sequence ID" value="NZ_OU594967.1"/>
</dbReference>
<comment type="cofactor">
    <cofactor evidence="1">
        <name>Mn(2+)</name>
        <dbReference type="ChEBI" id="CHEBI:29035"/>
    </cofactor>
</comment>
<keyword evidence="3" id="KW-0479">Metal-binding</keyword>
<dbReference type="InterPro" id="IPR000086">
    <property type="entry name" value="NUDIX_hydrolase_dom"/>
</dbReference>
<dbReference type="OrthoDB" id="9802805at2"/>
<keyword evidence="6" id="KW-0464">Manganese</keyword>
<dbReference type="EMBL" id="SMGD01000018">
    <property type="protein sequence ID" value="TCK46475.1"/>
    <property type="molecule type" value="Genomic_DNA"/>
</dbReference>
<organism evidence="8 9">
    <name type="scientific">Celerinatantimonas diazotrophica</name>
    <dbReference type="NCBI Taxonomy" id="412034"/>
    <lineage>
        <taxon>Bacteria</taxon>
        <taxon>Pseudomonadati</taxon>
        <taxon>Pseudomonadota</taxon>
        <taxon>Gammaproteobacteria</taxon>
        <taxon>Celerinatantimonadaceae</taxon>
        <taxon>Celerinatantimonas</taxon>
    </lineage>
</organism>
<evidence type="ECO:0000256" key="5">
    <source>
        <dbReference type="ARBA" id="ARBA00022842"/>
    </source>
</evidence>
<accession>A0A4R1J8U1</accession>
<dbReference type="GO" id="GO:0010945">
    <property type="term" value="F:coenzyme A diphosphatase activity"/>
    <property type="evidence" value="ECO:0007669"/>
    <property type="project" value="InterPro"/>
</dbReference>
<evidence type="ECO:0000256" key="6">
    <source>
        <dbReference type="ARBA" id="ARBA00023211"/>
    </source>
</evidence>
<evidence type="ECO:0000256" key="1">
    <source>
        <dbReference type="ARBA" id="ARBA00001936"/>
    </source>
</evidence>
<evidence type="ECO:0000313" key="8">
    <source>
        <dbReference type="EMBL" id="TCK46475.1"/>
    </source>
</evidence>
<keyword evidence="4" id="KW-0378">Hydrolase</keyword>
<dbReference type="PANTHER" id="PTHR12992:SF11">
    <property type="entry name" value="MITOCHONDRIAL COENZYME A DIPHOSPHATASE NUDT8"/>
    <property type="match status" value="1"/>
</dbReference>
<keyword evidence="5" id="KW-0460">Magnesium</keyword>
<name>A0A4R1J8U1_9GAMM</name>
<dbReference type="CDD" id="cd03426">
    <property type="entry name" value="NUDIX_CoAse_Nudt7"/>
    <property type="match status" value="1"/>
</dbReference>
<proteinExistence type="predicted"/>
<evidence type="ECO:0000256" key="3">
    <source>
        <dbReference type="ARBA" id="ARBA00022723"/>
    </source>
</evidence>
<reference evidence="8 9" key="1">
    <citation type="submission" date="2019-03" db="EMBL/GenBank/DDBJ databases">
        <title>Genomic Encyclopedia of Type Strains, Phase IV (KMG-IV): sequencing the most valuable type-strain genomes for metagenomic binning, comparative biology and taxonomic classification.</title>
        <authorList>
            <person name="Goeker M."/>
        </authorList>
    </citation>
    <scope>NUCLEOTIDE SEQUENCE [LARGE SCALE GENOMIC DNA]</scope>
    <source>
        <strain evidence="8 9">DSM 18577</strain>
    </source>
</reference>
<comment type="cofactor">
    <cofactor evidence="2">
        <name>Mg(2+)</name>
        <dbReference type="ChEBI" id="CHEBI:18420"/>
    </cofactor>
</comment>
<dbReference type="PROSITE" id="PS51462">
    <property type="entry name" value="NUDIX"/>
    <property type="match status" value="1"/>
</dbReference>
<evidence type="ECO:0000313" key="9">
    <source>
        <dbReference type="Proteomes" id="UP000295565"/>
    </source>
</evidence>
<dbReference type="AlphaFoldDB" id="A0A4R1J8U1"/>
<gene>
    <name evidence="8" type="ORF">EV690_3421</name>
</gene>
<keyword evidence="9" id="KW-1185">Reference proteome</keyword>
<dbReference type="InterPro" id="IPR045121">
    <property type="entry name" value="CoAse"/>
</dbReference>
<evidence type="ECO:0000256" key="4">
    <source>
        <dbReference type="ARBA" id="ARBA00022801"/>
    </source>
</evidence>
<dbReference type="Pfam" id="PF00293">
    <property type="entry name" value="NUDIX"/>
    <property type="match status" value="1"/>
</dbReference>
<sequence length="192" mass="22188">MQNWLSKLILTPDYPITDDCPQRIASAVLLPVFKQNQQWRLIFIRRSHTLAHHKGQFAFPGGRFETEDNNLSVTALREAYEEIRLEQHQVKLIAKLPNQDAGKRFTMTPYVGLLQHKPQLYPNTAEVTEIFHLPLDPFLQPRHYLRLKTSDGQNKRVIDFIEVNNRVIWGATAAVLYQLACRLTGLNLSSSR</sequence>
<dbReference type="SUPFAM" id="SSF55811">
    <property type="entry name" value="Nudix"/>
    <property type="match status" value="1"/>
</dbReference>
<dbReference type="PANTHER" id="PTHR12992">
    <property type="entry name" value="NUDIX HYDROLASE"/>
    <property type="match status" value="1"/>
</dbReference>
<dbReference type="Gene3D" id="3.90.79.10">
    <property type="entry name" value="Nucleoside Triphosphate Pyrophosphohydrolase"/>
    <property type="match status" value="1"/>
</dbReference>
<evidence type="ECO:0000259" key="7">
    <source>
        <dbReference type="PROSITE" id="PS51462"/>
    </source>
</evidence>